<keyword evidence="3" id="KW-0119">Carbohydrate metabolism</keyword>
<feature type="chain" id="PRO_5041778707" description="Carboxylic ester hydrolase" evidence="10">
    <location>
        <begin position="17"/>
        <end position="531"/>
    </location>
</feature>
<comment type="caution">
    <text evidence="11">The sequence shown here is derived from an EMBL/GenBank/DDBJ whole genome shotgun (WGS) entry which is preliminary data.</text>
</comment>
<dbReference type="GO" id="GO:0045493">
    <property type="term" value="P:xylan catabolic process"/>
    <property type="evidence" value="ECO:0007669"/>
    <property type="project" value="UniProtKB-KW"/>
</dbReference>
<dbReference type="InterPro" id="IPR029058">
    <property type="entry name" value="AB_hydrolase_fold"/>
</dbReference>
<dbReference type="Pfam" id="PF07519">
    <property type="entry name" value="Tannase"/>
    <property type="match status" value="1"/>
</dbReference>
<keyword evidence="12" id="KW-1185">Reference proteome</keyword>
<gene>
    <name evidence="11" type="ORF">GGX14DRAFT_525059</name>
</gene>
<keyword evidence="6 10" id="KW-0378">Hydrolase</keyword>
<evidence type="ECO:0000256" key="6">
    <source>
        <dbReference type="ARBA" id="ARBA00022801"/>
    </source>
</evidence>
<protein>
    <recommendedName>
        <fullName evidence="10">Carboxylic ester hydrolase</fullName>
        <ecNumber evidence="10">3.1.1.-</ecNumber>
    </recommendedName>
</protein>
<evidence type="ECO:0000256" key="8">
    <source>
        <dbReference type="ARBA" id="ARBA00023157"/>
    </source>
</evidence>
<evidence type="ECO:0000256" key="9">
    <source>
        <dbReference type="ARBA" id="ARBA00034075"/>
    </source>
</evidence>
<keyword evidence="8" id="KW-1015">Disulfide bond</keyword>
<dbReference type="EMBL" id="JARJCW010000067">
    <property type="protein sequence ID" value="KAJ7199621.1"/>
    <property type="molecule type" value="Genomic_DNA"/>
</dbReference>
<keyword evidence="3" id="KW-0858">Xylan degradation</keyword>
<keyword evidence="3" id="KW-0624">Polysaccharide degradation</keyword>
<evidence type="ECO:0000313" key="11">
    <source>
        <dbReference type="EMBL" id="KAJ7199621.1"/>
    </source>
</evidence>
<name>A0AAD6V0H9_9AGAR</name>
<organism evidence="11 12">
    <name type="scientific">Mycena pura</name>
    <dbReference type="NCBI Taxonomy" id="153505"/>
    <lineage>
        <taxon>Eukaryota</taxon>
        <taxon>Fungi</taxon>
        <taxon>Dikarya</taxon>
        <taxon>Basidiomycota</taxon>
        <taxon>Agaricomycotina</taxon>
        <taxon>Agaricomycetes</taxon>
        <taxon>Agaricomycetidae</taxon>
        <taxon>Agaricales</taxon>
        <taxon>Marasmiineae</taxon>
        <taxon>Mycenaceae</taxon>
        <taxon>Mycena</taxon>
    </lineage>
</organism>
<evidence type="ECO:0000256" key="7">
    <source>
        <dbReference type="ARBA" id="ARBA00022837"/>
    </source>
</evidence>
<reference evidence="11" key="1">
    <citation type="submission" date="2023-03" db="EMBL/GenBank/DDBJ databases">
        <title>Massive genome expansion in bonnet fungi (Mycena s.s.) driven by repeated elements and novel gene families across ecological guilds.</title>
        <authorList>
            <consortium name="Lawrence Berkeley National Laboratory"/>
            <person name="Harder C.B."/>
            <person name="Miyauchi S."/>
            <person name="Viragh M."/>
            <person name="Kuo A."/>
            <person name="Thoen E."/>
            <person name="Andreopoulos B."/>
            <person name="Lu D."/>
            <person name="Skrede I."/>
            <person name="Drula E."/>
            <person name="Henrissat B."/>
            <person name="Morin E."/>
            <person name="Kohler A."/>
            <person name="Barry K."/>
            <person name="LaButti K."/>
            <person name="Morin E."/>
            <person name="Salamov A."/>
            <person name="Lipzen A."/>
            <person name="Mereny Z."/>
            <person name="Hegedus B."/>
            <person name="Baldrian P."/>
            <person name="Stursova M."/>
            <person name="Weitz H."/>
            <person name="Taylor A."/>
            <person name="Grigoriev I.V."/>
            <person name="Nagy L.G."/>
            <person name="Martin F."/>
            <person name="Kauserud H."/>
        </authorList>
    </citation>
    <scope>NUCLEOTIDE SEQUENCE</scope>
    <source>
        <strain evidence="11">9144</strain>
    </source>
</reference>
<keyword evidence="2" id="KW-0719">Serine esterase</keyword>
<evidence type="ECO:0000256" key="10">
    <source>
        <dbReference type="RuleBase" id="RU361238"/>
    </source>
</evidence>
<dbReference type="Gene3D" id="3.40.50.1820">
    <property type="entry name" value="alpha/beta hydrolase"/>
    <property type="match status" value="1"/>
</dbReference>
<evidence type="ECO:0000313" key="12">
    <source>
        <dbReference type="Proteomes" id="UP001219525"/>
    </source>
</evidence>
<dbReference type="PANTHER" id="PTHR33938:SF15">
    <property type="entry name" value="FERULOYL ESTERASE B-RELATED"/>
    <property type="match status" value="1"/>
</dbReference>
<keyword evidence="4" id="KW-0479">Metal-binding</keyword>
<dbReference type="Proteomes" id="UP001219525">
    <property type="component" value="Unassembled WGS sequence"/>
</dbReference>
<accession>A0AAD6V0H9</accession>
<dbReference type="SUPFAM" id="SSF53474">
    <property type="entry name" value="alpha/beta-Hydrolases"/>
    <property type="match status" value="2"/>
</dbReference>
<sequence length="531" mass="57383">MEFAVAILSKLLFASGFVGPNWTTNYGGDATLRANCLALTSSLSIENTTILDASYLPAPSTIRTSGTCRSTATHTAPLCRVRFHTNTSATSGIDAEAWLPDEWYGRFMGIGNQGMQGCILYDDLDHGSALHFATVGSNNGHDGDTALPFFHNPDVLYDFSVRAIHAEAVVGKQIVEAYYGRPPAYSYYTGCSTGGRQGTQAALKHPDDFDGILAGSPAIDFNHLVHWTGMVSRHLGAPAAASPSFIPLESWKIIAKEVLRQCDALDGVADGVITDPDSCVFRPESLLCSGEDSSRRSCFTAPQVEALRKIYSPLYGPAGELLYSRFDPGAESSPLIWFLLSGKFPPYTEQWLKYVVLNVTDYNIGDYGAKHGALFDSVNGGDIATFNGDFSAFRDRGGKFLSYHGRADPACPSINYIPVQVIPSGNSKRLYDLISRTLSMPTLDTFYRLFLVPGMDHCTGGAGAFKFGQAPGTHAVNSSSHDIILALVDWVENNVAPDTIIGTASDGATRVHCRYPIQSRWNGSAFRCEAS</sequence>
<evidence type="ECO:0000256" key="4">
    <source>
        <dbReference type="ARBA" id="ARBA00022723"/>
    </source>
</evidence>
<comment type="catalytic activity">
    <reaction evidence="9">
        <text>feruloyl-polysaccharide + H2O = ferulate + polysaccharide.</text>
        <dbReference type="EC" id="3.1.1.73"/>
    </reaction>
</comment>
<keyword evidence="7" id="KW-0106">Calcium</keyword>
<dbReference type="AlphaFoldDB" id="A0AAD6V0H9"/>
<dbReference type="InterPro" id="IPR011118">
    <property type="entry name" value="Tannase/feruloyl_esterase"/>
</dbReference>
<dbReference type="EC" id="3.1.1.-" evidence="10"/>
<evidence type="ECO:0000256" key="2">
    <source>
        <dbReference type="ARBA" id="ARBA00022487"/>
    </source>
</evidence>
<evidence type="ECO:0000256" key="3">
    <source>
        <dbReference type="ARBA" id="ARBA00022651"/>
    </source>
</evidence>
<comment type="similarity">
    <text evidence="1 10">Belongs to the tannase family.</text>
</comment>
<dbReference type="GO" id="GO:0030600">
    <property type="term" value="F:feruloyl esterase activity"/>
    <property type="evidence" value="ECO:0007669"/>
    <property type="project" value="UniProtKB-EC"/>
</dbReference>
<dbReference type="PANTHER" id="PTHR33938">
    <property type="entry name" value="FERULOYL ESTERASE B-RELATED"/>
    <property type="match status" value="1"/>
</dbReference>
<evidence type="ECO:0000256" key="5">
    <source>
        <dbReference type="ARBA" id="ARBA00022729"/>
    </source>
</evidence>
<keyword evidence="5 10" id="KW-0732">Signal</keyword>
<proteinExistence type="inferred from homology"/>
<feature type="signal peptide" evidence="10">
    <location>
        <begin position="1"/>
        <end position="16"/>
    </location>
</feature>
<evidence type="ECO:0000256" key="1">
    <source>
        <dbReference type="ARBA" id="ARBA00006249"/>
    </source>
</evidence>
<dbReference type="GO" id="GO:0046872">
    <property type="term" value="F:metal ion binding"/>
    <property type="evidence" value="ECO:0007669"/>
    <property type="project" value="UniProtKB-KW"/>
</dbReference>